<accession>A0A0T6B0N3</accession>
<evidence type="ECO:0000313" key="3">
    <source>
        <dbReference type="EMBL" id="KRT80677.1"/>
    </source>
</evidence>
<name>A0A0T6B0N3_9SCAR</name>
<comment type="caution">
    <text evidence="3">The sequence shown here is derived from an EMBL/GenBank/DDBJ whole genome shotgun (WGS) entry which is preliminary data.</text>
</comment>
<evidence type="ECO:0000313" key="4">
    <source>
        <dbReference type="Proteomes" id="UP000051574"/>
    </source>
</evidence>
<protein>
    <recommendedName>
        <fullName evidence="2">DUF7802 domain-containing protein</fullName>
    </recommendedName>
</protein>
<dbReference type="PANTHER" id="PTHR35982">
    <property type="entry name" value="AGAP005361-PA"/>
    <property type="match status" value="1"/>
</dbReference>
<keyword evidence="1" id="KW-1133">Transmembrane helix</keyword>
<evidence type="ECO:0000256" key="1">
    <source>
        <dbReference type="SAM" id="Phobius"/>
    </source>
</evidence>
<feature type="transmembrane region" description="Helical" evidence="1">
    <location>
        <begin position="37"/>
        <end position="53"/>
    </location>
</feature>
<dbReference type="PANTHER" id="PTHR35982:SF1">
    <property type="entry name" value="SPIROCYCLASE, AVEC FAMILY"/>
    <property type="match status" value="1"/>
</dbReference>
<keyword evidence="1" id="KW-0812">Transmembrane</keyword>
<feature type="transmembrane region" description="Helical" evidence="1">
    <location>
        <begin position="145"/>
        <end position="165"/>
    </location>
</feature>
<dbReference type="Proteomes" id="UP000051574">
    <property type="component" value="Unassembled WGS sequence"/>
</dbReference>
<feature type="transmembrane region" description="Helical" evidence="1">
    <location>
        <begin position="73"/>
        <end position="96"/>
    </location>
</feature>
<keyword evidence="4" id="KW-1185">Reference proteome</keyword>
<reference evidence="3 4" key="1">
    <citation type="submission" date="2015-09" db="EMBL/GenBank/DDBJ databases">
        <title>Draft genome of the scarab beetle Oryctes borbonicus.</title>
        <authorList>
            <person name="Meyer J.M."/>
            <person name="Markov G.V."/>
            <person name="Baskaran P."/>
            <person name="Herrmann M."/>
            <person name="Sommer R.J."/>
            <person name="Roedelsperger C."/>
        </authorList>
    </citation>
    <scope>NUCLEOTIDE SEQUENCE [LARGE SCALE GENOMIC DNA]</scope>
    <source>
        <strain evidence="3">OB123</strain>
        <tissue evidence="3">Whole animal</tissue>
    </source>
</reference>
<organism evidence="3 4">
    <name type="scientific">Oryctes borbonicus</name>
    <dbReference type="NCBI Taxonomy" id="1629725"/>
    <lineage>
        <taxon>Eukaryota</taxon>
        <taxon>Metazoa</taxon>
        <taxon>Ecdysozoa</taxon>
        <taxon>Arthropoda</taxon>
        <taxon>Hexapoda</taxon>
        <taxon>Insecta</taxon>
        <taxon>Pterygota</taxon>
        <taxon>Neoptera</taxon>
        <taxon>Endopterygota</taxon>
        <taxon>Coleoptera</taxon>
        <taxon>Polyphaga</taxon>
        <taxon>Scarabaeiformia</taxon>
        <taxon>Scarabaeidae</taxon>
        <taxon>Dynastinae</taxon>
        <taxon>Oryctes</taxon>
    </lineage>
</organism>
<evidence type="ECO:0000259" key="2">
    <source>
        <dbReference type="Pfam" id="PF25085"/>
    </source>
</evidence>
<feature type="transmembrane region" description="Helical" evidence="1">
    <location>
        <begin position="243"/>
        <end position="263"/>
    </location>
</feature>
<sequence>MVDTAYDIISVNFLHWTWHDTDPNIYDRFYWVPWNSFYFHACFAASFTFWFHFTRRVICKTEKWEADTFPKEIICTLLAGFLGTPGGILMFIPIYHPLHDIFKLHSEVTFFFLFSIFLLIIWTGDRMARMNHPKPTKMKVHWSSWILYLHLIVHYASFIAFTLYFKPENEIAIGLAEPIGSCDKHVPVQTAFGLILKKRKYLCATDYDEKYFNWDCLPVKKPPPHGSIWYTACGVPAPNMVEFSAIAICFAIVGLVIYGNLHFNSFGDDVFKASTKKSSSSYDNLTKKKNK</sequence>
<proteinExistence type="predicted"/>
<feature type="transmembrane region" description="Helical" evidence="1">
    <location>
        <begin position="108"/>
        <end position="124"/>
    </location>
</feature>
<feature type="domain" description="DUF7802" evidence="2">
    <location>
        <begin position="1"/>
        <end position="258"/>
    </location>
</feature>
<dbReference type="InterPro" id="IPR056704">
    <property type="entry name" value="DUF7802"/>
</dbReference>
<keyword evidence="1" id="KW-0472">Membrane</keyword>
<dbReference type="Pfam" id="PF25085">
    <property type="entry name" value="DUF7802"/>
    <property type="match status" value="1"/>
</dbReference>
<dbReference type="EMBL" id="LJIG01016413">
    <property type="protein sequence ID" value="KRT80677.1"/>
    <property type="molecule type" value="Genomic_DNA"/>
</dbReference>
<dbReference type="OrthoDB" id="188749at2759"/>
<gene>
    <name evidence="3" type="ORF">AMK59_4972</name>
</gene>
<dbReference type="AlphaFoldDB" id="A0A0T6B0N3"/>